<dbReference type="Pfam" id="PF13076">
    <property type="entry name" value="Fur_reg_FbpA"/>
    <property type="match status" value="1"/>
</dbReference>
<protein>
    <submittedName>
        <fullName evidence="1">Uncharacterized protein</fullName>
    </submittedName>
</protein>
<reference evidence="1 2" key="1">
    <citation type="submission" date="2014-06" db="EMBL/GenBank/DDBJ databases">
        <title>Draft genome sequence of Bacillus manliponensis JCM 15802 (MCCC 1A00708).</title>
        <authorList>
            <person name="Lai Q."/>
            <person name="Liu Y."/>
            <person name="Shao Z."/>
        </authorList>
    </citation>
    <scope>NUCLEOTIDE SEQUENCE [LARGE SCALE GENOMIC DNA]</scope>
    <source>
        <strain evidence="1 2">JCM 15802</strain>
    </source>
</reference>
<dbReference type="Proteomes" id="UP000027822">
    <property type="component" value="Unassembled WGS sequence"/>
</dbReference>
<dbReference type="AlphaFoldDB" id="A0A073JSR5"/>
<dbReference type="EMBL" id="JOTN01000036">
    <property type="protein sequence ID" value="KEK17236.1"/>
    <property type="molecule type" value="Genomic_DNA"/>
</dbReference>
<accession>A0A073JSR5</accession>
<dbReference type="InterPro" id="IPR025072">
    <property type="entry name" value="Fur_reg_FbpA"/>
</dbReference>
<comment type="caution">
    <text evidence="1">The sequence shown here is derived from an EMBL/GenBank/DDBJ whole genome shotgun (WGS) entry which is preliminary data.</text>
</comment>
<gene>
    <name evidence="1" type="ORF">BAMA_16210</name>
</gene>
<dbReference type="STRING" id="574376.BAMA_16210"/>
<sequence>MYKQDLINRLIRFGVYRTDKRHLYELSEKELAILIVTSIIKRLKDIKVCPFLDLCSCITRNQCKELEKESGIQTVRKLFDVSVQDNNVVVRCSKCDNAIRFLLSGSNQIKGK</sequence>
<organism evidence="1 2">
    <name type="scientific">Bacillus manliponensis</name>
    <dbReference type="NCBI Taxonomy" id="574376"/>
    <lineage>
        <taxon>Bacteria</taxon>
        <taxon>Bacillati</taxon>
        <taxon>Bacillota</taxon>
        <taxon>Bacilli</taxon>
        <taxon>Bacillales</taxon>
        <taxon>Bacillaceae</taxon>
        <taxon>Bacillus</taxon>
        <taxon>Bacillus cereus group</taxon>
    </lineage>
</organism>
<dbReference type="RefSeq" id="WP_034643848.1">
    <property type="nucleotide sequence ID" value="NZ_CBCSJC010000026.1"/>
</dbReference>
<name>A0A073JSR5_9BACI</name>
<evidence type="ECO:0000313" key="1">
    <source>
        <dbReference type="EMBL" id="KEK17236.1"/>
    </source>
</evidence>
<keyword evidence="2" id="KW-1185">Reference proteome</keyword>
<proteinExistence type="predicted"/>
<evidence type="ECO:0000313" key="2">
    <source>
        <dbReference type="Proteomes" id="UP000027822"/>
    </source>
</evidence>